<feature type="region of interest" description="Disordered" evidence="21">
    <location>
        <begin position="436"/>
        <end position="461"/>
    </location>
</feature>
<organism evidence="23 24">
    <name type="scientific">Pogonomyrmex barbatus</name>
    <name type="common">red harvester ant</name>
    <dbReference type="NCBI Taxonomy" id="144034"/>
    <lineage>
        <taxon>Eukaryota</taxon>
        <taxon>Metazoa</taxon>
        <taxon>Ecdysozoa</taxon>
        <taxon>Arthropoda</taxon>
        <taxon>Hexapoda</taxon>
        <taxon>Insecta</taxon>
        <taxon>Pterygota</taxon>
        <taxon>Neoptera</taxon>
        <taxon>Endopterygota</taxon>
        <taxon>Hymenoptera</taxon>
        <taxon>Apocrita</taxon>
        <taxon>Aculeata</taxon>
        <taxon>Formicoidea</taxon>
        <taxon>Formicidae</taxon>
        <taxon>Myrmicinae</taxon>
        <taxon>Pogonomyrmex</taxon>
    </lineage>
</organism>
<dbReference type="NCBIfam" id="TIGR00482">
    <property type="entry name" value="nicotinate (nicotinamide) nucleotide adenylyltransferase"/>
    <property type="match status" value="1"/>
</dbReference>
<keyword evidence="9" id="KW-0662">Pyridine nucleotide biosynthesis</keyword>
<evidence type="ECO:0000256" key="17">
    <source>
        <dbReference type="ARBA" id="ARBA00074013"/>
    </source>
</evidence>
<dbReference type="SUPFAM" id="SSF52374">
    <property type="entry name" value="Nucleotidylyl transferase"/>
    <property type="match status" value="1"/>
</dbReference>
<dbReference type="Pfam" id="PF01467">
    <property type="entry name" value="CTP_transf_like"/>
    <property type="match status" value="1"/>
</dbReference>
<evidence type="ECO:0000256" key="14">
    <source>
        <dbReference type="ARBA" id="ARBA00023027"/>
    </source>
</evidence>
<feature type="region of interest" description="Disordered" evidence="21">
    <location>
        <begin position="1503"/>
        <end position="1523"/>
    </location>
</feature>
<keyword evidence="11" id="KW-0548">Nucleotidyltransferase</keyword>
<evidence type="ECO:0000256" key="1">
    <source>
        <dbReference type="ARBA" id="ARBA00001946"/>
    </source>
</evidence>
<feature type="compositionally biased region" description="Polar residues" evidence="21">
    <location>
        <begin position="1582"/>
        <end position="1591"/>
    </location>
</feature>
<accession>A0A6I9WG54</accession>
<dbReference type="CDD" id="cd09286">
    <property type="entry name" value="NMNAT_Eukarya"/>
    <property type="match status" value="1"/>
</dbReference>
<feature type="compositionally biased region" description="Basic and acidic residues" evidence="21">
    <location>
        <begin position="1080"/>
        <end position="1098"/>
    </location>
</feature>
<evidence type="ECO:0000256" key="10">
    <source>
        <dbReference type="ARBA" id="ARBA00022679"/>
    </source>
</evidence>
<dbReference type="CTD" id="42987"/>
<dbReference type="InterPro" id="IPR004821">
    <property type="entry name" value="Cyt_trans-like"/>
</dbReference>
<sequence length="1633" mass="182967">MFEITWRRSARDLFLNAVSRLRNLATCGSSPSSSYSGCVSGRFGRDGGAAVDRRCGDEWRACKMAPTRVILMSCGSYNPPTNMHLRMFEIARDHLHRMGTHVVVGGVISPVHDVYAKNELVSSTHRCAMLRFALQNSDWIRLSTWETRQNCWTKTRICLQHHQNLLNSMLSNSKDIKHHLQIEDTEWIPENVKNSSDNTPIQIKLLCGGDLLESFGISGLWLEEDIDTIVGEHGLVVITREGSNPNKFIYDSDILSKHMHNICIVTEWIPNEVSSTKIRRALKRGESVRYLLQDSVIDYIYKHEIYDAKMPDTTIKLELPSPNANNYLHIDPRYLSAFLTPSPSDVTMDSPSPVEIAASIDVPDAVVLRKNLQNAAGGGGGLDETREQFVSAISINAVDNGNVKHVSRAAYPGQAKQIIASATGIARIVNEVGALDESTARPPQPGPSLEEGRKPTLNNTALIPDKFDTGQREVLDFRSKAEIADVDLGSNEDHEIIVNIQPVSSSGDSNVDRKSLAVNDNGKEPSDRSKVEVVDVDLGSGEIVVKVQSQLGAERAPKEDLRSIIESAVNDKAQGEQREALDLKYKKEVTHSDLNDDRELIMKIESSESSSSELRLGECCWPKREGTADDKVIGRDRKVTSEKKITNVELGLDDKSVLKEKHKSMIEAINDEVGSVRSNFSKSVVEGKVDLSGKEIADVELKFADSNVVKVQPVHSSHGILTLKDDRRLMIEKLTNELKIKLDEEKNKSKENSQLSKVGKDDGELTEHSAKGSTKSDVDVDDVGSGSRTETIDFESDRDKYLEAKAITSSLNVSMTSLDGRHECALSDFSVDKEDYRLSQYASEDEEGEDKSIYTARLNLTKYDDYIEDVNIGVSENDDKKSDDCAKSSEEIDESKYVKEESLYGKNSTVKIESKFHVAGEEQVKTEEILKISQETDKVSKTEKESDSDTQFSEKRITSCDPSPEIDGKYLKSIVNSRKSPRKIREGQAHDAIKEQQRLTDDQSEMIQSSSTKVKSSETEGKSEVKENQIYEVNADIDEKKQTIKDQEIHRAQKVFRDSSRSSFMKTKSPKKIGEFQTSESEREIKDRDKFINDRESGKASQRSAKVSTSAKSPKKGKKSQVFYRSEEMKDYDRSINDRVISQLEEVFQDSVKKSSTKVASSKDSEIRSTESKKRDRSADNRETSLSEGPSQHPSRTSSMKSPKAQTQKAVKVNDNKGEQVQETINIAQTADNRTKCDFNEIKDVYTRKVRRYNVPLQGSLDSMIVSDETSVQKPKKEDAFSKKSKSYESIKRIQEMFLGVPPTKANSSGSQLDIPDDFCSICCYMNEITFRTEEEVSSPNQETFYTLRSTCSSLADDDDDDDSIECDICSSLNLQESADDLEGKIQEIPCELCRICGEVDGSFDQDSVIPADRYGFKIEPHQDDDDSFEIENCGFQSGTESADDRSRISEKERVKDLGRPKSQTLFIHGSSMNKDQPRELYFIPKDEIAILTSGARKVNRKGSLFRKKEDSNGSARDKRRYSSVDSLQLAKMSSKANEKVLKVAENQTLIRSADNLQISRDSRRSKSLQRSANDMDRLNKSTDNLNSKTENLGKENESEESALKSNTRDKEEVKMILTQHGIKIISEKETAL</sequence>
<feature type="region of interest" description="Disordered" evidence="21">
    <location>
        <begin position="501"/>
        <end position="530"/>
    </location>
</feature>
<evidence type="ECO:0000256" key="15">
    <source>
        <dbReference type="ARBA" id="ARBA00023128"/>
    </source>
</evidence>
<keyword evidence="10" id="KW-0808">Transferase</keyword>
<dbReference type="Gene3D" id="3.40.50.620">
    <property type="entry name" value="HUPs"/>
    <property type="match status" value="1"/>
</dbReference>
<comment type="similarity">
    <text evidence="5">Belongs to the eukaryotic NMN adenylyltransferase family.</text>
</comment>
<protein>
    <recommendedName>
        <fullName evidence="17">Nicotinamide/nicotinic acid mononucleotide adenylyltransferase 3</fullName>
        <ecNumber evidence="8">2.7.7.1</ecNumber>
        <ecNumber evidence="7">2.7.7.18</ecNumber>
    </recommendedName>
    <alternativeName>
        <fullName evidence="18">Nicotinamide-nucleotide adenylyltransferase 3</fullName>
    </alternativeName>
    <alternativeName>
        <fullName evidence="19">Nicotinate-nucleotide adenylyltransferase 3</fullName>
    </alternativeName>
</protein>
<feature type="compositionally biased region" description="Basic and acidic residues" evidence="21">
    <location>
        <begin position="510"/>
        <end position="530"/>
    </location>
</feature>
<feature type="region of interest" description="Disordered" evidence="21">
    <location>
        <begin position="923"/>
        <end position="1135"/>
    </location>
</feature>
<dbReference type="GO" id="GO:0009435">
    <property type="term" value="P:NAD+ biosynthetic process"/>
    <property type="evidence" value="ECO:0007669"/>
    <property type="project" value="UniProtKB-UniPathway"/>
</dbReference>
<dbReference type="InterPro" id="IPR045094">
    <property type="entry name" value="NMNAT_euk"/>
</dbReference>
<comment type="pathway">
    <text evidence="4">Cofactor biosynthesis; NAD(+) biosynthesis; deamido-NAD(+) from nicotinate D-ribonucleotide: step 1/1.</text>
</comment>
<dbReference type="InterPro" id="IPR051182">
    <property type="entry name" value="Euk_NMN_adenylyltrnsfrase"/>
</dbReference>
<dbReference type="EC" id="2.7.7.1" evidence="8"/>
<dbReference type="RefSeq" id="XP_011641668.1">
    <property type="nucleotide sequence ID" value="XM_011643366.2"/>
</dbReference>
<evidence type="ECO:0000256" key="21">
    <source>
        <dbReference type="SAM" id="MobiDB-lite"/>
    </source>
</evidence>
<feature type="compositionally biased region" description="Basic and acidic residues" evidence="21">
    <location>
        <begin position="1037"/>
        <end position="1060"/>
    </location>
</feature>
<proteinExistence type="inferred from homology"/>
<evidence type="ECO:0000313" key="24">
    <source>
        <dbReference type="RefSeq" id="XP_011641668.1"/>
    </source>
</evidence>
<evidence type="ECO:0000256" key="7">
    <source>
        <dbReference type="ARBA" id="ARBA00012389"/>
    </source>
</evidence>
<dbReference type="PANTHER" id="PTHR12039:SF0">
    <property type="entry name" value="NICOTINAMIDE-NUCLEOTIDE ADENYLYLTRANSFERASE"/>
    <property type="match status" value="1"/>
</dbReference>
<comment type="function">
    <text evidence="20">Catalyzes the formation of NAD(+) from nicotinamide mononucleotide (NMN) and ATP. Can also use the deamidated form; nicotinic acid mononucleotide (NaMN) as substrate with the same efficiency. Can use triazofurin monophosphate (TrMP) as substrate. Can also use GTP and ITP as nucleotide donors. Also catalyzes the reverse reaction, i.e. the pyrophosphorolytic cleavage of NAD(+). For the pyrophosphorolytic activity, can use NAD(+), NADH, NaAD, nicotinic acid adenine dinucleotide phosphate (NHD), nicotinamide guanine dinucleotide (NGD) as substrates. Fails to cleave phosphorylated dinucleotides NADP(+), NADPH and NaADP(+). Protects against axonal degeneration following injury. May be involved in the maintenance of axonal integrity. Also functions as a stress-response chaperone protein that prevents toxic aggregation of proteins; this function may be independent of its NAD(+) synthesis activity.</text>
</comment>
<gene>
    <name evidence="24" type="primary">LOC105430047</name>
</gene>
<evidence type="ECO:0000256" key="8">
    <source>
        <dbReference type="ARBA" id="ARBA00012390"/>
    </source>
</evidence>
<feature type="region of interest" description="Disordered" evidence="21">
    <location>
        <begin position="1147"/>
        <end position="1218"/>
    </location>
</feature>
<evidence type="ECO:0000256" key="19">
    <source>
        <dbReference type="ARBA" id="ARBA00079369"/>
    </source>
</evidence>
<feature type="compositionally biased region" description="Polar residues" evidence="21">
    <location>
        <begin position="1186"/>
        <end position="1209"/>
    </location>
</feature>
<dbReference type="GeneID" id="105430047"/>
<feature type="compositionally biased region" description="Basic and acidic residues" evidence="21">
    <location>
        <begin position="1015"/>
        <end position="1029"/>
    </location>
</feature>
<evidence type="ECO:0000256" key="2">
    <source>
        <dbReference type="ARBA" id="ARBA00004173"/>
    </source>
</evidence>
<dbReference type="OrthoDB" id="422187at2759"/>
<feature type="compositionally biased region" description="Basic and acidic residues" evidence="21">
    <location>
        <begin position="983"/>
        <end position="1001"/>
    </location>
</feature>
<keyword evidence="12" id="KW-0547">Nucleotide-binding</keyword>
<feature type="domain" description="Cytidyltransferase-like" evidence="22">
    <location>
        <begin position="74"/>
        <end position="280"/>
    </location>
</feature>
<dbReference type="KEGG" id="pbar:105430047"/>
<name>A0A6I9WG54_9HYME</name>
<dbReference type="GO" id="GO:0005524">
    <property type="term" value="F:ATP binding"/>
    <property type="evidence" value="ECO:0007669"/>
    <property type="project" value="UniProtKB-KW"/>
</dbReference>
<dbReference type="InterPro" id="IPR014729">
    <property type="entry name" value="Rossmann-like_a/b/a_fold"/>
</dbReference>
<evidence type="ECO:0000256" key="3">
    <source>
        <dbReference type="ARBA" id="ARBA00004658"/>
    </source>
</evidence>
<evidence type="ECO:0000256" key="13">
    <source>
        <dbReference type="ARBA" id="ARBA00022840"/>
    </source>
</evidence>
<dbReference type="InterPro" id="IPR005248">
    <property type="entry name" value="NadD/NMNAT"/>
</dbReference>
<reference evidence="24" key="1">
    <citation type="submission" date="2025-08" db="UniProtKB">
        <authorList>
            <consortium name="RefSeq"/>
        </authorList>
    </citation>
    <scope>IDENTIFICATION</scope>
</reference>
<dbReference type="UniPathway" id="UPA00253">
    <property type="reaction ID" value="UER00332"/>
</dbReference>
<dbReference type="PANTHER" id="PTHR12039">
    <property type="entry name" value="NICOTINAMIDE MONONUCLEOTIDE ADENYLYLTRANSFERASE"/>
    <property type="match status" value="1"/>
</dbReference>
<comment type="subcellular location">
    <subcellularLocation>
        <location evidence="2">Mitochondrion</location>
    </subcellularLocation>
</comment>
<evidence type="ECO:0000256" key="20">
    <source>
        <dbReference type="ARBA" id="ARBA00093425"/>
    </source>
</evidence>
<feature type="compositionally biased region" description="Polar residues" evidence="21">
    <location>
        <begin position="1099"/>
        <end position="1112"/>
    </location>
</feature>
<comment type="pathway">
    <text evidence="3">Cofactor biosynthesis; NAD(+) biosynthesis; NAD(+) from nicotinamide D-ribonucleotide: step 1/1.</text>
</comment>
<comment type="subunit">
    <text evidence="6">Homotetramer.</text>
</comment>
<feature type="compositionally biased region" description="Basic and acidic residues" evidence="21">
    <location>
        <begin position="1125"/>
        <end position="1135"/>
    </location>
</feature>
<keyword evidence="13" id="KW-0067">ATP-binding</keyword>
<feature type="region of interest" description="Disordered" evidence="21">
    <location>
        <begin position="1562"/>
        <end position="1609"/>
    </location>
</feature>
<dbReference type="Proteomes" id="UP000504615">
    <property type="component" value="Unplaced"/>
</dbReference>
<evidence type="ECO:0000256" key="18">
    <source>
        <dbReference type="ARBA" id="ARBA00075132"/>
    </source>
</evidence>
<feature type="compositionally biased region" description="Basic and acidic residues" evidence="21">
    <location>
        <begin position="923"/>
        <end position="958"/>
    </location>
</feature>
<evidence type="ECO:0000256" key="16">
    <source>
        <dbReference type="ARBA" id="ARBA00048721"/>
    </source>
</evidence>
<comment type="cofactor">
    <cofactor evidence="1">
        <name>Mg(2+)</name>
        <dbReference type="ChEBI" id="CHEBI:18420"/>
    </cofactor>
</comment>
<dbReference type="FunFam" id="3.40.50.620:FF:000221">
    <property type="entry name" value="Nicotinamide/nicotinic acid mononucleotide adenylyltransferase 3"/>
    <property type="match status" value="1"/>
</dbReference>
<feature type="region of interest" description="Disordered" evidence="21">
    <location>
        <begin position="745"/>
        <end position="791"/>
    </location>
</feature>
<comment type="catalytic activity">
    <reaction evidence="16">
        <text>nicotinate beta-D-ribonucleotide + ATP + H(+) = deamido-NAD(+) + diphosphate</text>
        <dbReference type="Rhea" id="RHEA:22860"/>
        <dbReference type="ChEBI" id="CHEBI:15378"/>
        <dbReference type="ChEBI" id="CHEBI:30616"/>
        <dbReference type="ChEBI" id="CHEBI:33019"/>
        <dbReference type="ChEBI" id="CHEBI:57502"/>
        <dbReference type="ChEBI" id="CHEBI:58437"/>
        <dbReference type="EC" id="2.7.7.18"/>
    </reaction>
</comment>
<keyword evidence="15" id="KW-0496">Mitochondrion</keyword>
<feature type="compositionally biased region" description="Basic and acidic residues" evidence="21">
    <location>
        <begin position="758"/>
        <end position="778"/>
    </location>
</feature>
<evidence type="ECO:0000256" key="4">
    <source>
        <dbReference type="ARBA" id="ARBA00005019"/>
    </source>
</evidence>
<feature type="compositionally biased region" description="Basic and acidic residues" evidence="21">
    <location>
        <begin position="1161"/>
        <end position="1185"/>
    </location>
</feature>
<dbReference type="GO" id="GO:0000309">
    <property type="term" value="F:nicotinamide-nucleotide adenylyltransferase activity"/>
    <property type="evidence" value="ECO:0007669"/>
    <property type="project" value="UniProtKB-EC"/>
</dbReference>
<keyword evidence="14" id="KW-0520">NAD</keyword>
<evidence type="ECO:0000259" key="22">
    <source>
        <dbReference type="Pfam" id="PF01467"/>
    </source>
</evidence>
<dbReference type="GO" id="GO:0004515">
    <property type="term" value="F:nicotinate-nucleotide adenylyltransferase activity"/>
    <property type="evidence" value="ECO:0007669"/>
    <property type="project" value="UniProtKB-EC"/>
</dbReference>
<evidence type="ECO:0000256" key="12">
    <source>
        <dbReference type="ARBA" id="ARBA00022741"/>
    </source>
</evidence>
<dbReference type="GO" id="GO:0005759">
    <property type="term" value="C:mitochondrial matrix"/>
    <property type="evidence" value="ECO:0007669"/>
    <property type="project" value="UniProtKB-ARBA"/>
</dbReference>
<evidence type="ECO:0000256" key="6">
    <source>
        <dbReference type="ARBA" id="ARBA00011881"/>
    </source>
</evidence>
<evidence type="ECO:0000256" key="9">
    <source>
        <dbReference type="ARBA" id="ARBA00022642"/>
    </source>
</evidence>
<evidence type="ECO:0000313" key="23">
    <source>
        <dbReference type="Proteomes" id="UP000504615"/>
    </source>
</evidence>
<keyword evidence="23" id="KW-1185">Reference proteome</keyword>
<dbReference type="EC" id="2.7.7.18" evidence="7"/>
<evidence type="ECO:0000256" key="11">
    <source>
        <dbReference type="ARBA" id="ARBA00022695"/>
    </source>
</evidence>
<evidence type="ECO:0000256" key="5">
    <source>
        <dbReference type="ARBA" id="ARBA00007064"/>
    </source>
</evidence>